<evidence type="ECO:0000313" key="7">
    <source>
        <dbReference type="EMBL" id="KAL1870604.1"/>
    </source>
</evidence>
<accession>A0ABR3X4S5</accession>
<gene>
    <name evidence="7" type="ORF">Plec18167_007368</name>
</gene>
<dbReference type="SUPFAM" id="SSF56524">
    <property type="entry name" value="Oxidoreductase molybdopterin-binding domain"/>
    <property type="match status" value="1"/>
</dbReference>
<comment type="cofactor">
    <cofactor evidence="1">
        <name>Mo-molybdopterin</name>
        <dbReference type="ChEBI" id="CHEBI:71302"/>
    </cofactor>
</comment>
<dbReference type="InterPro" id="IPR000572">
    <property type="entry name" value="OxRdtase_Mopterin-bd_dom"/>
</dbReference>
<dbReference type="InterPro" id="IPR036374">
    <property type="entry name" value="OxRdtase_Mopterin-bd_sf"/>
</dbReference>
<evidence type="ECO:0000259" key="6">
    <source>
        <dbReference type="Pfam" id="PF03404"/>
    </source>
</evidence>
<sequence>MRTLLKEVQGIDWMDAAVMNCKWKGPRLRDILNSAGCQEDDWFGSSIDLDRCLSLDGEIILALEMNDKPLSPKHGYPVRVVIPGIAGARWVKWLDRITVQQEESSNFYEQRDYKVLPPQAVDSKTAEKYWNKVPPMTEMPINSVIAIPDDNEKVKLSPSGTIEVKGYAVPRGDQGPITRVEVSTDNGKSWVNANIQNKPASKWSWVLWQVSVRMEKGSGKTILSRATDTGGNRQQEHSQWNLRGVGYNGYGRSNNLTVV</sequence>
<dbReference type="InterPro" id="IPR008335">
    <property type="entry name" value="Mopterin_OxRdtase_euk"/>
</dbReference>
<evidence type="ECO:0000256" key="4">
    <source>
        <dbReference type="ARBA" id="ARBA00023002"/>
    </source>
</evidence>
<evidence type="ECO:0000313" key="8">
    <source>
        <dbReference type="Proteomes" id="UP001583193"/>
    </source>
</evidence>
<dbReference type="PANTHER" id="PTHR19372">
    <property type="entry name" value="SULFITE REDUCTASE"/>
    <property type="match status" value="1"/>
</dbReference>
<feature type="domain" description="Moybdenum cofactor oxidoreductase dimerisation" evidence="6">
    <location>
        <begin position="136"/>
        <end position="251"/>
    </location>
</feature>
<dbReference type="PANTHER" id="PTHR19372:SF7">
    <property type="entry name" value="SULFITE OXIDASE, MITOCHONDRIAL"/>
    <property type="match status" value="1"/>
</dbReference>
<dbReference type="PRINTS" id="PR00407">
    <property type="entry name" value="EUMOPTERIN"/>
</dbReference>
<name>A0ABR3X4S5_9EURO</name>
<keyword evidence="2" id="KW-0500">Molybdenum</keyword>
<organism evidence="7 8">
    <name type="scientific">Paecilomyces lecythidis</name>
    <dbReference type="NCBI Taxonomy" id="3004212"/>
    <lineage>
        <taxon>Eukaryota</taxon>
        <taxon>Fungi</taxon>
        <taxon>Dikarya</taxon>
        <taxon>Ascomycota</taxon>
        <taxon>Pezizomycotina</taxon>
        <taxon>Eurotiomycetes</taxon>
        <taxon>Eurotiomycetidae</taxon>
        <taxon>Eurotiales</taxon>
        <taxon>Thermoascaceae</taxon>
        <taxon>Paecilomyces</taxon>
    </lineage>
</organism>
<dbReference type="Gene3D" id="3.90.420.10">
    <property type="entry name" value="Oxidoreductase, molybdopterin-binding domain"/>
    <property type="match status" value="1"/>
</dbReference>
<comment type="caution">
    <text evidence="7">The sequence shown here is derived from an EMBL/GenBank/DDBJ whole genome shotgun (WGS) entry which is preliminary data.</text>
</comment>
<dbReference type="InterPro" id="IPR005066">
    <property type="entry name" value="MoCF_OxRdtse_dimer"/>
</dbReference>
<dbReference type="Proteomes" id="UP001583193">
    <property type="component" value="Unassembled WGS sequence"/>
</dbReference>
<evidence type="ECO:0008006" key="9">
    <source>
        <dbReference type="Google" id="ProtNLM"/>
    </source>
</evidence>
<evidence type="ECO:0000256" key="1">
    <source>
        <dbReference type="ARBA" id="ARBA00001924"/>
    </source>
</evidence>
<keyword evidence="8" id="KW-1185">Reference proteome</keyword>
<evidence type="ECO:0000256" key="3">
    <source>
        <dbReference type="ARBA" id="ARBA00022723"/>
    </source>
</evidence>
<dbReference type="EMBL" id="JAVDPF010000030">
    <property type="protein sequence ID" value="KAL1870604.1"/>
    <property type="molecule type" value="Genomic_DNA"/>
</dbReference>
<feature type="domain" description="Oxidoreductase molybdopterin-binding" evidence="5">
    <location>
        <begin position="4"/>
        <end position="108"/>
    </location>
</feature>
<keyword evidence="4" id="KW-0560">Oxidoreductase</keyword>
<dbReference type="Gene3D" id="2.60.40.650">
    <property type="match status" value="1"/>
</dbReference>
<reference evidence="7 8" key="1">
    <citation type="journal article" date="2024" name="IMA Fungus">
        <title>IMA Genome - F19 : A genome assembly and annotation guide to empower mycologists, including annotated draft genome sequences of Ceratocystis pirilliformis, Diaporthe australafricana, Fusarium ophioides, Paecilomyces lecythidis, and Sporothrix stenoceras.</title>
        <authorList>
            <person name="Aylward J."/>
            <person name="Wilson A.M."/>
            <person name="Visagie C.M."/>
            <person name="Spraker J."/>
            <person name="Barnes I."/>
            <person name="Buitendag C."/>
            <person name="Ceriani C."/>
            <person name="Del Mar Angel L."/>
            <person name="du Plessis D."/>
            <person name="Fuchs T."/>
            <person name="Gasser K."/>
            <person name="Kramer D."/>
            <person name="Li W."/>
            <person name="Munsamy K."/>
            <person name="Piso A."/>
            <person name="Price J.L."/>
            <person name="Sonnekus B."/>
            <person name="Thomas C."/>
            <person name="van der Nest A."/>
            <person name="van Dijk A."/>
            <person name="van Heerden A."/>
            <person name="van Vuuren N."/>
            <person name="Yilmaz N."/>
            <person name="Duong T.A."/>
            <person name="van der Merwe N.A."/>
            <person name="Wingfield M.J."/>
            <person name="Wingfield B.D."/>
        </authorList>
    </citation>
    <scope>NUCLEOTIDE SEQUENCE [LARGE SCALE GENOMIC DNA]</scope>
    <source>
        <strain evidence="7 8">CMW 18167</strain>
    </source>
</reference>
<protein>
    <recommendedName>
        <fullName evidence="9">Sulfite oxidase</fullName>
    </recommendedName>
</protein>
<keyword evidence="3" id="KW-0479">Metal-binding</keyword>
<dbReference type="Pfam" id="PF00174">
    <property type="entry name" value="Oxidored_molyb"/>
    <property type="match status" value="1"/>
</dbReference>
<dbReference type="SUPFAM" id="SSF81296">
    <property type="entry name" value="E set domains"/>
    <property type="match status" value="1"/>
</dbReference>
<proteinExistence type="predicted"/>
<evidence type="ECO:0000256" key="2">
    <source>
        <dbReference type="ARBA" id="ARBA00022505"/>
    </source>
</evidence>
<dbReference type="InterPro" id="IPR014756">
    <property type="entry name" value="Ig_E-set"/>
</dbReference>
<evidence type="ECO:0000259" key="5">
    <source>
        <dbReference type="Pfam" id="PF00174"/>
    </source>
</evidence>
<dbReference type="Pfam" id="PF03404">
    <property type="entry name" value="Mo-co_dimer"/>
    <property type="match status" value="1"/>
</dbReference>